<evidence type="ECO:0000256" key="2">
    <source>
        <dbReference type="ARBA" id="ARBA00020570"/>
    </source>
</evidence>
<keyword evidence="4" id="KW-0249">Electron transport</keyword>
<dbReference type="PRINTS" id="PR00421">
    <property type="entry name" value="THIOREDOXIN"/>
</dbReference>
<dbReference type="NCBIfam" id="TIGR01068">
    <property type="entry name" value="thioredoxin"/>
    <property type="match status" value="1"/>
</dbReference>
<protein>
    <recommendedName>
        <fullName evidence="2 7">Thioredoxin</fullName>
    </recommendedName>
</protein>
<dbReference type="InterPro" id="IPR036249">
    <property type="entry name" value="Thioredoxin-like_sf"/>
</dbReference>
<keyword evidence="3" id="KW-0813">Transport</keyword>
<feature type="site" description="Contributes to redox potential value" evidence="9">
    <location>
        <position position="32"/>
    </location>
</feature>
<comment type="caution">
    <text evidence="12">The sequence shown here is derived from an EMBL/GenBank/DDBJ whole genome shotgun (WGS) entry which is preliminary data.</text>
</comment>
<feature type="site" description="Deprotonates C-terminal active site Cys" evidence="9">
    <location>
        <position position="25"/>
    </location>
</feature>
<evidence type="ECO:0000256" key="9">
    <source>
        <dbReference type="PIRSR" id="PIRSR000077-1"/>
    </source>
</evidence>
<evidence type="ECO:0000256" key="5">
    <source>
        <dbReference type="ARBA" id="ARBA00023157"/>
    </source>
</evidence>
<feature type="site" description="Contributes to redox potential value" evidence="9">
    <location>
        <position position="33"/>
    </location>
</feature>
<dbReference type="InterPro" id="IPR013766">
    <property type="entry name" value="Thioredoxin_domain"/>
</dbReference>
<evidence type="ECO:0000256" key="3">
    <source>
        <dbReference type="ARBA" id="ARBA00022448"/>
    </source>
</evidence>
<dbReference type="AlphaFoldDB" id="A0A9D1ALN0"/>
<evidence type="ECO:0000259" key="11">
    <source>
        <dbReference type="PROSITE" id="PS51352"/>
    </source>
</evidence>
<proteinExistence type="inferred from homology"/>
<dbReference type="Pfam" id="PF00085">
    <property type="entry name" value="Thioredoxin"/>
    <property type="match status" value="1"/>
</dbReference>
<dbReference type="EMBL" id="DVGZ01000015">
    <property type="protein sequence ID" value="HIR46325.1"/>
    <property type="molecule type" value="Genomic_DNA"/>
</dbReference>
<evidence type="ECO:0000256" key="6">
    <source>
        <dbReference type="ARBA" id="ARBA00023284"/>
    </source>
</evidence>
<dbReference type="InterPro" id="IPR017937">
    <property type="entry name" value="Thioredoxin_CS"/>
</dbReference>
<dbReference type="GO" id="GO:0015035">
    <property type="term" value="F:protein-disulfide reductase activity"/>
    <property type="evidence" value="ECO:0007669"/>
    <property type="project" value="UniProtKB-UniRule"/>
</dbReference>
<evidence type="ECO:0000313" key="13">
    <source>
        <dbReference type="Proteomes" id="UP000824242"/>
    </source>
</evidence>
<name>A0A9D1ALN0_9FIRM</name>
<keyword evidence="6 10" id="KW-0676">Redox-active center</keyword>
<dbReference type="PROSITE" id="PS51352">
    <property type="entry name" value="THIOREDOXIN_2"/>
    <property type="match status" value="1"/>
</dbReference>
<keyword evidence="5 10" id="KW-1015">Disulfide bond</keyword>
<dbReference type="InterPro" id="IPR005746">
    <property type="entry name" value="Thioredoxin"/>
</dbReference>
<dbReference type="PANTHER" id="PTHR45663:SF11">
    <property type="entry name" value="GEO12009P1"/>
    <property type="match status" value="1"/>
</dbReference>
<organism evidence="12 13">
    <name type="scientific">Candidatus Caccousia avicola</name>
    <dbReference type="NCBI Taxonomy" id="2840721"/>
    <lineage>
        <taxon>Bacteria</taxon>
        <taxon>Bacillati</taxon>
        <taxon>Bacillota</taxon>
        <taxon>Clostridia</taxon>
        <taxon>Eubacteriales</taxon>
        <taxon>Oscillospiraceae</taxon>
        <taxon>Oscillospiraceae incertae sedis</taxon>
        <taxon>Candidatus Caccousia</taxon>
    </lineage>
</organism>
<evidence type="ECO:0000256" key="4">
    <source>
        <dbReference type="ARBA" id="ARBA00022982"/>
    </source>
</evidence>
<dbReference type="GO" id="GO:0005829">
    <property type="term" value="C:cytosol"/>
    <property type="evidence" value="ECO:0007669"/>
    <property type="project" value="TreeGrafter"/>
</dbReference>
<feature type="domain" description="Thioredoxin" evidence="11">
    <location>
        <begin position="1"/>
        <end position="103"/>
    </location>
</feature>
<gene>
    <name evidence="12" type="primary">trxA</name>
    <name evidence="12" type="ORF">IAB89_01510</name>
</gene>
<dbReference type="FunFam" id="3.40.30.10:FF:000001">
    <property type="entry name" value="Thioredoxin"/>
    <property type="match status" value="1"/>
</dbReference>
<feature type="active site" description="Nucleophile" evidence="9">
    <location>
        <position position="31"/>
    </location>
</feature>
<dbReference type="SUPFAM" id="SSF52833">
    <property type="entry name" value="Thioredoxin-like"/>
    <property type="match status" value="1"/>
</dbReference>
<feature type="active site" description="Nucleophile" evidence="9">
    <location>
        <position position="34"/>
    </location>
</feature>
<comment type="similarity">
    <text evidence="1 8">Belongs to the thioredoxin family.</text>
</comment>
<evidence type="ECO:0000256" key="10">
    <source>
        <dbReference type="PIRSR" id="PIRSR000077-4"/>
    </source>
</evidence>
<sequence length="103" mass="11128">MAVITLTKDNFQAEVLSSNVPVLVDFWASWCGPCRMVSPIVDEVAEESDGSYKVGKVNVDEQPELAAQYGVMSIPTLLVIENGKTKTSSVGARPKDAILAMLR</sequence>
<evidence type="ECO:0000313" key="12">
    <source>
        <dbReference type="EMBL" id="HIR46325.1"/>
    </source>
</evidence>
<dbReference type="PROSITE" id="PS00194">
    <property type="entry name" value="THIOREDOXIN_1"/>
    <property type="match status" value="1"/>
</dbReference>
<dbReference type="PIRSF" id="PIRSF000077">
    <property type="entry name" value="Thioredoxin"/>
    <property type="match status" value="1"/>
</dbReference>
<feature type="disulfide bond" description="Redox-active" evidence="10">
    <location>
        <begin position="31"/>
        <end position="34"/>
    </location>
</feature>
<evidence type="ECO:0000256" key="8">
    <source>
        <dbReference type="PIRNR" id="PIRNR000077"/>
    </source>
</evidence>
<dbReference type="Gene3D" id="3.40.30.10">
    <property type="entry name" value="Glutaredoxin"/>
    <property type="match status" value="1"/>
</dbReference>
<reference evidence="12" key="1">
    <citation type="submission" date="2020-10" db="EMBL/GenBank/DDBJ databases">
        <authorList>
            <person name="Gilroy R."/>
        </authorList>
    </citation>
    <scope>NUCLEOTIDE SEQUENCE</scope>
    <source>
        <strain evidence="12">ChiSxjej1B13-7958</strain>
    </source>
</reference>
<dbReference type="GO" id="GO:0045454">
    <property type="term" value="P:cell redox homeostasis"/>
    <property type="evidence" value="ECO:0007669"/>
    <property type="project" value="TreeGrafter"/>
</dbReference>
<dbReference type="Proteomes" id="UP000824242">
    <property type="component" value="Unassembled WGS sequence"/>
</dbReference>
<dbReference type="PANTHER" id="PTHR45663">
    <property type="entry name" value="GEO12009P1"/>
    <property type="match status" value="1"/>
</dbReference>
<reference evidence="12" key="2">
    <citation type="journal article" date="2021" name="PeerJ">
        <title>Extensive microbial diversity within the chicken gut microbiome revealed by metagenomics and culture.</title>
        <authorList>
            <person name="Gilroy R."/>
            <person name="Ravi A."/>
            <person name="Getino M."/>
            <person name="Pursley I."/>
            <person name="Horton D.L."/>
            <person name="Alikhan N.F."/>
            <person name="Baker D."/>
            <person name="Gharbi K."/>
            <person name="Hall N."/>
            <person name="Watson M."/>
            <person name="Adriaenssens E.M."/>
            <person name="Foster-Nyarko E."/>
            <person name="Jarju S."/>
            <person name="Secka A."/>
            <person name="Antonio M."/>
            <person name="Oren A."/>
            <person name="Chaudhuri R.R."/>
            <person name="La Ragione R."/>
            <person name="Hildebrand F."/>
            <person name="Pallen M.J."/>
        </authorList>
    </citation>
    <scope>NUCLEOTIDE SEQUENCE</scope>
    <source>
        <strain evidence="12">ChiSxjej1B13-7958</strain>
    </source>
</reference>
<evidence type="ECO:0000256" key="1">
    <source>
        <dbReference type="ARBA" id="ARBA00008987"/>
    </source>
</evidence>
<dbReference type="CDD" id="cd02947">
    <property type="entry name" value="TRX_family"/>
    <property type="match status" value="1"/>
</dbReference>
<evidence type="ECO:0000256" key="7">
    <source>
        <dbReference type="NCBIfam" id="TIGR01068"/>
    </source>
</evidence>
<accession>A0A9D1ALN0</accession>